<dbReference type="RefSeq" id="WP_303682196.1">
    <property type="nucleotide sequence ID" value="NZ_LVWG01000034.1"/>
</dbReference>
<comment type="similarity">
    <text evidence="2 7">Belongs to the universal ribosomal protein uS14 family.</text>
</comment>
<keyword evidence="7" id="KW-0699">rRNA-binding</keyword>
<protein>
    <recommendedName>
        <fullName evidence="5 7">Small ribosomal subunit protein uS14</fullName>
    </recommendedName>
</protein>
<dbReference type="PANTHER" id="PTHR19836:SF19">
    <property type="entry name" value="SMALL RIBOSOMAL SUBUNIT PROTEIN US14M"/>
    <property type="match status" value="1"/>
</dbReference>
<keyword evidence="4 7" id="KW-0687">Ribonucleoprotein</keyword>
<dbReference type="PROSITE" id="PS00527">
    <property type="entry name" value="RIBOSOMAL_S14"/>
    <property type="match status" value="1"/>
</dbReference>
<evidence type="ECO:0000256" key="5">
    <source>
        <dbReference type="ARBA" id="ARBA00035167"/>
    </source>
</evidence>
<name>A0A165L9Z8_PELLU</name>
<dbReference type="InterPro" id="IPR023036">
    <property type="entry name" value="Ribosomal_uS14_bac/plastid"/>
</dbReference>
<dbReference type="InterPro" id="IPR043140">
    <property type="entry name" value="Ribosomal_uS14_sf"/>
</dbReference>
<sequence length="89" mass="10249">MAKKSVIARNEKRKRLVEQYAAKREELLKAGDYEALRKLPRDSSATRVRSRCVLTGRGRGVYEKFGLCRHMFRKLALEGKIPGVKKASW</sequence>
<evidence type="ECO:0000256" key="6">
    <source>
        <dbReference type="ARBA" id="ARBA00047110"/>
    </source>
</evidence>
<dbReference type="GO" id="GO:0015935">
    <property type="term" value="C:small ribosomal subunit"/>
    <property type="evidence" value="ECO:0007669"/>
    <property type="project" value="TreeGrafter"/>
</dbReference>
<keyword evidence="7" id="KW-0694">RNA-binding</keyword>
<proteinExistence type="inferred from homology"/>
<dbReference type="GO" id="GO:0006412">
    <property type="term" value="P:translation"/>
    <property type="evidence" value="ECO:0007669"/>
    <property type="project" value="UniProtKB-UniRule"/>
</dbReference>
<evidence type="ECO:0000313" key="9">
    <source>
        <dbReference type="Proteomes" id="UP000076481"/>
    </source>
</evidence>
<dbReference type="Proteomes" id="UP000076481">
    <property type="component" value="Unassembled WGS sequence"/>
</dbReference>
<dbReference type="GO" id="GO:0019843">
    <property type="term" value="F:rRNA binding"/>
    <property type="evidence" value="ECO:0007669"/>
    <property type="project" value="UniProtKB-UniRule"/>
</dbReference>
<dbReference type="InterPro" id="IPR018271">
    <property type="entry name" value="Ribosomal_uS14_CS"/>
</dbReference>
<dbReference type="GO" id="GO:0003735">
    <property type="term" value="F:structural constituent of ribosome"/>
    <property type="evidence" value="ECO:0007669"/>
    <property type="project" value="InterPro"/>
</dbReference>
<comment type="function">
    <text evidence="1 7">Binds 16S rRNA, required for the assembly of 30S particles and may also be responsible for determining the conformation of the 16S rRNA at the A site.</text>
</comment>
<dbReference type="SUPFAM" id="SSF57716">
    <property type="entry name" value="Glucocorticoid receptor-like (DNA-binding domain)"/>
    <property type="match status" value="1"/>
</dbReference>
<dbReference type="GO" id="GO:0005737">
    <property type="term" value="C:cytoplasm"/>
    <property type="evidence" value="ECO:0007669"/>
    <property type="project" value="UniProtKB-ARBA"/>
</dbReference>
<reference evidence="8 9" key="1">
    <citation type="submission" date="2016-03" db="EMBL/GenBank/DDBJ databases">
        <title>Speciation and ecological success in dimly lit waters: horizontal gene transfer in a green sulfur bacteria bloom unveiled by metagenomic assembly.</title>
        <authorList>
            <person name="Llorens-Mares T."/>
            <person name="Liu Z."/>
            <person name="Allen L.Z."/>
            <person name="Rusch D.B."/>
            <person name="Craig M.T."/>
            <person name="Dupont C.L."/>
            <person name="Bryant D.A."/>
            <person name="Casamayor E.O."/>
        </authorList>
    </citation>
    <scope>NUCLEOTIDE SEQUENCE [LARGE SCALE GENOMIC DNA]</scope>
    <source>
        <strain evidence="8">CIII</strain>
    </source>
</reference>
<dbReference type="Gene3D" id="4.10.830.10">
    <property type="entry name" value="30s Ribosomal Protein S14, Chain N"/>
    <property type="match status" value="1"/>
</dbReference>
<dbReference type="AlphaFoldDB" id="A0A165L9Z8"/>
<dbReference type="EMBL" id="LVWG01000034">
    <property type="protein sequence ID" value="KZK73762.1"/>
    <property type="molecule type" value="Genomic_DNA"/>
</dbReference>
<evidence type="ECO:0000256" key="4">
    <source>
        <dbReference type="ARBA" id="ARBA00023274"/>
    </source>
</evidence>
<keyword evidence="3 7" id="KW-0689">Ribosomal protein</keyword>
<comment type="subunit">
    <text evidence="6 7">Part of the 30S ribosomal subunit. Contacts proteins S3 and S10.</text>
</comment>
<dbReference type="HAMAP" id="MF_00537">
    <property type="entry name" value="Ribosomal_uS14_1"/>
    <property type="match status" value="1"/>
</dbReference>
<evidence type="ECO:0000256" key="3">
    <source>
        <dbReference type="ARBA" id="ARBA00022980"/>
    </source>
</evidence>
<comment type="caution">
    <text evidence="8">The sequence shown here is derived from an EMBL/GenBank/DDBJ whole genome shotgun (WGS) entry which is preliminary data.</text>
</comment>
<gene>
    <name evidence="7" type="primary">rpsN</name>
    <name evidence="8" type="ORF">A3K90_01160</name>
</gene>
<evidence type="ECO:0000313" key="8">
    <source>
        <dbReference type="EMBL" id="KZK73762.1"/>
    </source>
</evidence>
<dbReference type="NCBIfam" id="NF006477">
    <property type="entry name" value="PRK08881.1"/>
    <property type="match status" value="1"/>
</dbReference>
<evidence type="ECO:0000256" key="2">
    <source>
        <dbReference type="ARBA" id="ARBA00009083"/>
    </source>
</evidence>
<evidence type="ECO:0000256" key="1">
    <source>
        <dbReference type="ARBA" id="ARBA00003686"/>
    </source>
</evidence>
<dbReference type="PANTHER" id="PTHR19836">
    <property type="entry name" value="30S RIBOSOMAL PROTEIN S14"/>
    <property type="match status" value="1"/>
</dbReference>
<evidence type="ECO:0000256" key="7">
    <source>
        <dbReference type="HAMAP-Rule" id="MF_00537"/>
    </source>
</evidence>
<dbReference type="Pfam" id="PF00253">
    <property type="entry name" value="Ribosomal_S14"/>
    <property type="match status" value="1"/>
</dbReference>
<organism evidence="8 9">
    <name type="scientific">Pelodictyon luteolum</name>
    <dbReference type="NCBI Taxonomy" id="1100"/>
    <lineage>
        <taxon>Bacteria</taxon>
        <taxon>Pseudomonadati</taxon>
        <taxon>Chlorobiota</taxon>
        <taxon>Chlorobiia</taxon>
        <taxon>Chlorobiales</taxon>
        <taxon>Chlorobiaceae</taxon>
        <taxon>Chlorobium/Pelodictyon group</taxon>
        <taxon>Pelodictyon</taxon>
    </lineage>
</organism>
<accession>A0A165L9Z8</accession>
<dbReference type="InterPro" id="IPR001209">
    <property type="entry name" value="Ribosomal_uS14"/>
</dbReference>